<evidence type="ECO:0000313" key="3">
    <source>
        <dbReference type="Proteomes" id="UP001482186"/>
    </source>
</evidence>
<evidence type="ECO:0000259" key="1">
    <source>
        <dbReference type="Pfam" id="PF02492"/>
    </source>
</evidence>
<keyword evidence="3" id="KW-1185">Reference proteome</keyword>
<proteinExistence type="predicted"/>
<name>A0ABV1EM70_9FIRM</name>
<protein>
    <submittedName>
        <fullName evidence="2">GTP-binding protein</fullName>
    </submittedName>
</protein>
<dbReference type="InterPro" id="IPR027417">
    <property type="entry name" value="P-loop_NTPase"/>
</dbReference>
<organism evidence="2 3">
    <name type="scientific">Coprococcus ammoniilyticus</name>
    <dbReference type="NCBI Taxonomy" id="2981785"/>
    <lineage>
        <taxon>Bacteria</taxon>
        <taxon>Bacillati</taxon>
        <taxon>Bacillota</taxon>
        <taxon>Clostridia</taxon>
        <taxon>Lachnospirales</taxon>
        <taxon>Lachnospiraceae</taxon>
        <taxon>Coprococcus</taxon>
    </lineage>
</organism>
<reference evidence="2 3" key="1">
    <citation type="submission" date="2024-04" db="EMBL/GenBank/DDBJ databases">
        <title>Human intestinal bacterial collection.</title>
        <authorList>
            <person name="Pauvert C."/>
            <person name="Hitch T.C.A."/>
            <person name="Clavel T."/>
        </authorList>
    </citation>
    <scope>NUCLEOTIDE SEQUENCE [LARGE SCALE GENOMIC DNA]</scope>
    <source>
        <strain evidence="2 3">CLA-AA-H141</strain>
    </source>
</reference>
<dbReference type="RefSeq" id="WP_349116153.1">
    <property type="nucleotide sequence ID" value="NZ_JBBNFM010000010.1"/>
</dbReference>
<dbReference type="SUPFAM" id="SSF52540">
    <property type="entry name" value="P-loop containing nucleoside triphosphate hydrolases"/>
    <property type="match status" value="1"/>
</dbReference>
<dbReference type="Gene3D" id="3.40.50.300">
    <property type="entry name" value="P-loop containing nucleotide triphosphate hydrolases"/>
    <property type="match status" value="1"/>
</dbReference>
<sequence>MIQIDLITGFLGSGKTTFIRKYTKYLIDQGLNIGILENDFGAVNVDAMLLQDILGDNCTLEMVAGGCDADCHRRRFKTKLIAMGMCGYDRVLVEPSGIFDMDEFFDALHEDPLDRWYTIGNVITIIDATLEQNLSEASRYLLASQVAQAGTVLYSHSQEVTPEQLASTKDYVKQSFDILHSKSTPKQIVLEKDWKDLTDEDYKAILSSGYQDANYTKLWFDDKQTYDSLYFMNMDFTEDFLKESCQKILHDPACGKVFRIKGFQKLADGSWISINVTHQKTEIEPISNGQAILIVIGEGLNQEAIEGYWGKSKP</sequence>
<feature type="domain" description="CobW/HypB/UreG nucleotide-binding" evidence="1">
    <location>
        <begin position="6"/>
        <end position="172"/>
    </location>
</feature>
<dbReference type="InterPro" id="IPR003495">
    <property type="entry name" value="CobW/HypB/UreG_nucleotide-bd"/>
</dbReference>
<dbReference type="Pfam" id="PF02492">
    <property type="entry name" value="cobW"/>
    <property type="match status" value="1"/>
</dbReference>
<dbReference type="EMBL" id="JBBNFM010000010">
    <property type="protein sequence ID" value="MEQ2454686.1"/>
    <property type="molecule type" value="Genomic_DNA"/>
</dbReference>
<dbReference type="Proteomes" id="UP001482186">
    <property type="component" value="Unassembled WGS sequence"/>
</dbReference>
<dbReference type="InterPro" id="IPR051316">
    <property type="entry name" value="Zinc-reg_GTPase_activator"/>
</dbReference>
<dbReference type="PANTHER" id="PTHR13748:SF46">
    <property type="entry name" value="ZINC CHAPERONE YEIR"/>
    <property type="match status" value="1"/>
</dbReference>
<accession>A0ABV1EM70</accession>
<dbReference type="PANTHER" id="PTHR13748">
    <property type="entry name" value="COBW-RELATED"/>
    <property type="match status" value="1"/>
</dbReference>
<comment type="caution">
    <text evidence="2">The sequence shown here is derived from an EMBL/GenBank/DDBJ whole genome shotgun (WGS) entry which is preliminary data.</text>
</comment>
<evidence type="ECO:0000313" key="2">
    <source>
        <dbReference type="EMBL" id="MEQ2454686.1"/>
    </source>
</evidence>
<gene>
    <name evidence="2" type="ORF">AAAT04_11615</name>
</gene>